<feature type="domain" description="NADH:flavin oxidoreductase/NADH oxidase N-terminal" evidence="1">
    <location>
        <begin position="2"/>
        <end position="325"/>
    </location>
</feature>
<dbReference type="InterPro" id="IPR001155">
    <property type="entry name" value="OxRdtase_FMN_N"/>
</dbReference>
<dbReference type="EMBL" id="CP137852">
    <property type="protein sequence ID" value="WPB84948.1"/>
    <property type="molecule type" value="Genomic_DNA"/>
</dbReference>
<dbReference type="SUPFAM" id="SSF51395">
    <property type="entry name" value="FMN-linked oxidoreductases"/>
    <property type="match status" value="1"/>
</dbReference>
<reference evidence="2 3" key="1">
    <citation type="submission" date="2023-11" db="EMBL/GenBank/DDBJ databases">
        <title>Arctic aerobic anoxygenic photoheterotroph Sediminicoccus rosea KRV36 adapts its photosynthesis to long days of polar summer.</title>
        <authorList>
            <person name="Tomasch J."/>
            <person name="Kopejtka K."/>
            <person name="Bily T."/>
            <person name="Gardiner A.T."/>
            <person name="Gardian Z."/>
            <person name="Shivaramu S."/>
            <person name="Koblizek M."/>
            <person name="Engelhardt F."/>
            <person name="Kaftan D."/>
        </authorList>
    </citation>
    <scope>NUCLEOTIDE SEQUENCE [LARGE SCALE GENOMIC DNA]</scope>
    <source>
        <strain evidence="2 3">R-30</strain>
    </source>
</reference>
<organism evidence="2 3">
    <name type="scientific">Sediminicoccus rosea</name>
    <dbReference type="NCBI Taxonomy" id="1225128"/>
    <lineage>
        <taxon>Bacteria</taxon>
        <taxon>Pseudomonadati</taxon>
        <taxon>Pseudomonadota</taxon>
        <taxon>Alphaproteobacteria</taxon>
        <taxon>Acetobacterales</taxon>
        <taxon>Roseomonadaceae</taxon>
        <taxon>Sediminicoccus</taxon>
    </lineage>
</organism>
<dbReference type="Gene3D" id="3.20.20.70">
    <property type="entry name" value="Aldolase class I"/>
    <property type="match status" value="1"/>
</dbReference>
<dbReference type="Proteomes" id="UP001305521">
    <property type="component" value="Chromosome"/>
</dbReference>
<accession>A0ABZ0PGU9</accession>
<protein>
    <submittedName>
        <fullName evidence="2">Alkene reductase</fullName>
    </submittedName>
</protein>
<dbReference type="InterPro" id="IPR013785">
    <property type="entry name" value="Aldolase_TIM"/>
</dbReference>
<dbReference type="CDD" id="cd02933">
    <property type="entry name" value="OYE_like_FMN"/>
    <property type="match status" value="1"/>
</dbReference>
<dbReference type="PANTHER" id="PTHR22893">
    <property type="entry name" value="NADH OXIDOREDUCTASE-RELATED"/>
    <property type="match status" value="1"/>
</dbReference>
<sequence>MSLFSPVRVGALTLKSRVVMAPMTRNRTPGQVPNALNAEYYAQRASAGLIVTEGTTPDASGRGYIDIPGLYNAAQVEGWRQVAGAVHAKGGHIFVQLMHTGRISHPDFLDGAAPVAPSAIAAPGEIYTHEGMKPHGTPRALEAAEIPALIATYGRAATLAREAGLDGVEVHGANGYLPGQFLAPNVNQRTDEWGGSVENRARFLLGAVDAAVAAIGADRVGVRLSPGGVFNDIHDPDAPATYAYVAGELAKRNLAYLHIFDTKPGFDVAALIRAHYKGTLILNGGYDRARAEADIASGLADLIAFGVPFLANPDLPERLAQGAALNTPDQASFYGGGAKGYTDYPALAA</sequence>
<evidence type="ECO:0000313" key="3">
    <source>
        <dbReference type="Proteomes" id="UP001305521"/>
    </source>
</evidence>
<keyword evidence="3" id="KW-1185">Reference proteome</keyword>
<gene>
    <name evidence="2" type="ORF">R9Z33_23010</name>
</gene>
<dbReference type="PANTHER" id="PTHR22893:SF91">
    <property type="entry name" value="NADPH DEHYDROGENASE 2-RELATED"/>
    <property type="match status" value="1"/>
</dbReference>
<name>A0ABZ0PGU9_9PROT</name>
<dbReference type="InterPro" id="IPR045247">
    <property type="entry name" value="Oye-like"/>
</dbReference>
<dbReference type="Pfam" id="PF00724">
    <property type="entry name" value="Oxidored_FMN"/>
    <property type="match status" value="1"/>
</dbReference>
<proteinExistence type="predicted"/>
<evidence type="ECO:0000313" key="2">
    <source>
        <dbReference type="EMBL" id="WPB84948.1"/>
    </source>
</evidence>
<dbReference type="RefSeq" id="WP_318648911.1">
    <property type="nucleotide sequence ID" value="NZ_CP137852.1"/>
</dbReference>
<evidence type="ECO:0000259" key="1">
    <source>
        <dbReference type="Pfam" id="PF00724"/>
    </source>
</evidence>